<evidence type="ECO:0000256" key="1">
    <source>
        <dbReference type="ARBA" id="ARBA00004123"/>
    </source>
</evidence>
<gene>
    <name evidence="8" type="ORF">RIF29_14618</name>
</gene>
<dbReference type="Proteomes" id="UP001372338">
    <property type="component" value="Unassembled WGS sequence"/>
</dbReference>
<dbReference type="EMBL" id="JAYWIO010000003">
    <property type="protein sequence ID" value="KAK7273562.1"/>
    <property type="molecule type" value="Genomic_DNA"/>
</dbReference>
<dbReference type="InterPro" id="IPR010402">
    <property type="entry name" value="CCT_domain"/>
</dbReference>
<evidence type="ECO:0000256" key="3">
    <source>
        <dbReference type="ARBA" id="ARBA00023163"/>
    </source>
</evidence>
<feature type="region of interest" description="Disordered" evidence="6">
    <location>
        <begin position="63"/>
        <end position="95"/>
    </location>
</feature>
<comment type="caution">
    <text evidence="8">The sequence shown here is derived from an EMBL/GenBank/DDBJ whole genome shotgun (WGS) entry which is preliminary data.</text>
</comment>
<evidence type="ECO:0000256" key="2">
    <source>
        <dbReference type="ARBA" id="ARBA00023015"/>
    </source>
</evidence>
<evidence type="ECO:0000256" key="6">
    <source>
        <dbReference type="SAM" id="MobiDB-lite"/>
    </source>
</evidence>
<dbReference type="GO" id="GO:0006355">
    <property type="term" value="P:regulation of DNA-templated transcription"/>
    <property type="evidence" value="ECO:0007669"/>
    <property type="project" value="InterPro"/>
</dbReference>
<evidence type="ECO:0000313" key="9">
    <source>
        <dbReference type="Proteomes" id="UP001372338"/>
    </source>
</evidence>
<keyword evidence="4 5" id="KW-0539">Nucleus</keyword>
<dbReference type="InterPro" id="IPR045280">
    <property type="entry name" value="TIFY-like"/>
</dbReference>
<keyword evidence="2" id="KW-0805">Transcription regulation</keyword>
<name>A0AAN9IBT6_CROPI</name>
<evidence type="ECO:0000256" key="4">
    <source>
        <dbReference type="ARBA" id="ARBA00023242"/>
    </source>
</evidence>
<dbReference type="PROSITE" id="PS51017">
    <property type="entry name" value="CCT"/>
    <property type="match status" value="1"/>
</dbReference>
<reference evidence="8 9" key="1">
    <citation type="submission" date="2024-01" db="EMBL/GenBank/DDBJ databases">
        <title>The genomes of 5 underutilized Papilionoideae crops provide insights into root nodulation and disease resistanc.</title>
        <authorList>
            <person name="Yuan L."/>
        </authorList>
    </citation>
    <scope>NUCLEOTIDE SEQUENCE [LARGE SCALE GENOMIC DNA]</scope>
    <source>
        <strain evidence="8">ZHUSHIDOU_FW_LH</strain>
        <tissue evidence="8">Leaf</tissue>
    </source>
</reference>
<protein>
    <recommendedName>
        <fullName evidence="7">CCT domain-containing protein</fullName>
    </recommendedName>
</protein>
<evidence type="ECO:0000313" key="8">
    <source>
        <dbReference type="EMBL" id="KAK7273562.1"/>
    </source>
</evidence>
<dbReference type="AlphaFoldDB" id="A0AAN9IBT6"/>
<proteinExistence type="predicted"/>
<feature type="domain" description="CCT" evidence="7">
    <location>
        <begin position="30"/>
        <end position="72"/>
    </location>
</feature>
<dbReference type="PANTHER" id="PTHR46125:SF20">
    <property type="entry name" value="GATA TRANSCRIPTION FACTOR 25"/>
    <property type="match status" value="1"/>
</dbReference>
<sequence length="136" mass="15314">MDPVTTDLRNMNSLAMGSLEFPARCSQPQRAASLIRFRQKRKERCFDKKVRYGVRQEVALRMHRNKGQFTSAKKQDSANSGGKDQDSGQDDSQSKTAHADKCIWFPAGMLQMHGKIEGVALQSWSFYAGILTTLVM</sequence>
<evidence type="ECO:0000259" key="7">
    <source>
        <dbReference type="PROSITE" id="PS51017"/>
    </source>
</evidence>
<dbReference type="PANTHER" id="PTHR46125">
    <property type="entry name" value="GATA TRANSCRIPTION FACTOR 28"/>
    <property type="match status" value="1"/>
</dbReference>
<organism evidence="8 9">
    <name type="scientific">Crotalaria pallida</name>
    <name type="common">Smooth rattlebox</name>
    <name type="synonym">Crotalaria striata</name>
    <dbReference type="NCBI Taxonomy" id="3830"/>
    <lineage>
        <taxon>Eukaryota</taxon>
        <taxon>Viridiplantae</taxon>
        <taxon>Streptophyta</taxon>
        <taxon>Embryophyta</taxon>
        <taxon>Tracheophyta</taxon>
        <taxon>Spermatophyta</taxon>
        <taxon>Magnoliopsida</taxon>
        <taxon>eudicotyledons</taxon>
        <taxon>Gunneridae</taxon>
        <taxon>Pentapetalae</taxon>
        <taxon>rosids</taxon>
        <taxon>fabids</taxon>
        <taxon>Fabales</taxon>
        <taxon>Fabaceae</taxon>
        <taxon>Papilionoideae</taxon>
        <taxon>50 kb inversion clade</taxon>
        <taxon>genistoids sensu lato</taxon>
        <taxon>core genistoids</taxon>
        <taxon>Crotalarieae</taxon>
        <taxon>Crotalaria</taxon>
    </lineage>
</organism>
<dbReference type="GO" id="GO:0005634">
    <property type="term" value="C:nucleus"/>
    <property type="evidence" value="ECO:0007669"/>
    <property type="project" value="UniProtKB-SubCell"/>
</dbReference>
<accession>A0AAN9IBT6</accession>
<keyword evidence="3" id="KW-0804">Transcription</keyword>
<comment type="subcellular location">
    <subcellularLocation>
        <location evidence="1 5">Nucleus</location>
    </subcellularLocation>
</comment>
<keyword evidence="9" id="KW-1185">Reference proteome</keyword>
<evidence type="ECO:0000256" key="5">
    <source>
        <dbReference type="PROSITE-ProRule" id="PRU00357"/>
    </source>
</evidence>
<dbReference type="Pfam" id="PF06203">
    <property type="entry name" value="CCT"/>
    <property type="match status" value="1"/>
</dbReference>